<keyword evidence="2" id="KW-1185">Reference proteome</keyword>
<protein>
    <submittedName>
        <fullName evidence="1">12385_t:CDS:1</fullName>
    </submittedName>
</protein>
<proteinExistence type="predicted"/>
<accession>A0ACA9LKQ1</accession>
<sequence length="97" mass="10724">SENISKDCNECCADVASTENAIDIPIGNPIVAIPAVPAKMDLILLMERANQEENLPLGQAQLIERIVTLERRNNRLSFEWIKTPFLFLSPGVCSNSL</sequence>
<dbReference type="EMBL" id="CAJVPU010004391">
    <property type="protein sequence ID" value="CAG8532319.1"/>
    <property type="molecule type" value="Genomic_DNA"/>
</dbReference>
<comment type="caution">
    <text evidence="1">The sequence shown here is derived from an EMBL/GenBank/DDBJ whole genome shotgun (WGS) entry which is preliminary data.</text>
</comment>
<name>A0ACA9LKQ1_9GLOM</name>
<reference evidence="1" key="1">
    <citation type="submission" date="2021-06" db="EMBL/GenBank/DDBJ databases">
        <authorList>
            <person name="Kallberg Y."/>
            <person name="Tangrot J."/>
            <person name="Rosling A."/>
        </authorList>
    </citation>
    <scope>NUCLEOTIDE SEQUENCE</scope>
    <source>
        <strain evidence="1">IL203A</strain>
    </source>
</reference>
<evidence type="ECO:0000313" key="2">
    <source>
        <dbReference type="Proteomes" id="UP000789702"/>
    </source>
</evidence>
<dbReference type="Proteomes" id="UP000789702">
    <property type="component" value="Unassembled WGS sequence"/>
</dbReference>
<organism evidence="1 2">
    <name type="scientific">Dentiscutata heterogama</name>
    <dbReference type="NCBI Taxonomy" id="1316150"/>
    <lineage>
        <taxon>Eukaryota</taxon>
        <taxon>Fungi</taxon>
        <taxon>Fungi incertae sedis</taxon>
        <taxon>Mucoromycota</taxon>
        <taxon>Glomeromycotina</taxon>
        <taxon>Glomeromycetes</taxon>
        <taxon>Diversisporales</taxon>
        <taxon>Gigasporaceae</taxon>
        <taxon>Dentiscutata</taxon>
    </lineage>
</organism>
<gene>
    <name evidence="1" type="ORF">DHETER_LOCUS4421</name>
</gene>
<evidence type="ECO:0000313" key="1">
    <source>
        <dbReference type="EMBL" id="CAG8532319.1"/>
    </source>
</evidence>
<feature type="non-terminal residue" evidence="1">
    <location>
        <position position="1"/>
    </location>
</feature>